<evidence type="ECO:0008006" key="4">
    <source>
        <dbReference type="Google" id="ProtNLM"/>
    </source>
</evidence>
<reference evidence="3" key="1">
    <citation type="submission" date="2019-08" db="EMBL/GenBank/DDBJ databases">
        <authorList>
            <person name="Kucharzyk K."/>
            <person name="Murdoch R.W."/>
            <person name="Higgins S."/>
            <person name="Loffler F."/>
        </authorList>
    </citation>
    <scope>NUCLEOTIDE SEQUENCE</scope>
</reference>
<gene>
    <name evidence="3" type="ORF">SDC9_36715</name>
</gene>
<organism evidence="3">
    <name type="scientific">bioreactor metagenome</name>
    <dbReference type="NCBI Taxonomy" id="1076179"/>
    <lineage>
        <taxon>unclassified sequences</taxon>
        <taxon>metagenomes</taxon>
        <taxon>ecological metagenomes</taxon>
    </lineage>
</organism>
<protein>
    <recommendedName>
        <fullName evidence="4">DUF4352 domain-containing protein</fullName>
    </recommendedName>
</protein>
<sequence>MKKLITLILALTMLLSLCACGGGSTTQTNTPAGEESQEAPGTEALPEAEQSAPVVAELLLNKANVVEDIAEYTVVTMYSTDDVMPPKPASVFSHYEASSGCTYVVAVLDVKNLAASDVTAQDLLTAGLAIDGQIYDANCIVEEDDGASFGYGNTTAVSALDTARLYYLFDVPANTDMEKLQLNIIAGTDTRTAIIGLSAFESKIKAITLNTEITDSETISLTVNDVYFSTTLYPPITTGYYSYYEAAAGKTYLIVKVTAKNLKGNDMKFDSIAGVKCVYNEKYNYSMFTVLETDGGANLNGYPGQYAIAPLDSGVAYYLAEVPAEVESGKVEISFYIAGEYYNYTIG</sequence>
<proteinExistence type="predicted"/>
<accession>A0A644VH99</accession>
<feature type="region of interest" description="Disordered" evidence="2">
    <location>
        <begin position="25"/>
        <end position="48"/>
    </location>
</feature>
<evidence type="ECO:0000313" key="3">
    <source>
        <dbReference type="EMBL" id="MPL90661.1"/>
    </source>
</evidence>
<dbReference type="InterPro" id="IPR029050">
    <property type="entry name" value="Immunoprotect_excell_Ig-like"/>
</dbReference>
<dbReference type="PROSITE" id="PS51257">
    <property type="entry name" value="PROKAR_LIPOPROTEIN"/>
    <property type="match status" value="1"/>
</dbReference>
<dbReference type="EMBL" id="VSSQ01000310">
    <property type="protein sequence ID" value="MPL90661.1"/>
    <property type="molecule type" value="Genomic_DNA"/>
</dbReference>
<dbReference type="AlphaFoldDB" id="A0A644VH99"/>
<name>A0A644VH99_9ZZZZ</name>
<dbReference type="Gene3D" id="2.60.40.1240">
    <property type="match status" value="1"/>
</dbReference>
<evidence type="ECO:0000256" key="1">
    <source>
        <dbReference type="ARBA" id="ARBA00022729"/>
    </source>
</evidence>
<keyword evidence="1" id="KW-0732">Signal</keyword>
<comment type="caution">
    <text evidence="3">The sequence shown here is derived from an EMBL/GenBank/DDBJ whole genome shotgun (WGS) entry which is preliminary data.</text>
</comment>
<evidence type="ECO:0000256" key="2">
    <source>
        <dbReference type="SAM" id="MobiDB-lite"/>
    </source>
</evidence>